<feature type="compositionally biased region" description="Low complexity" evidence="1">
    <location>
        <begin position="58"/>
        <end position="72"/>
    </location>
</feature>
<evidence type="ECO:0000313" key="3">
    <source>
        <dbReference type="Proteomes" id="UP000298061"/>
    </source>
</evidence>
<organism evidence="2 3">
    <name type="scientific">Hericium alpestre</name>
    <dbReference type="NCBI Taxonomy" id="135208"/>
    <lineage>
        <taxon>Eukaryota</taxon>
        <taxon>Fungi</taxon>
        <taxon>Dikarya</taxon>
        <taxon>Basidiomycota</taxon>
        <taxon>Agaricomycotina</taxon>
        <taxon>Agaricomycetes</taxon>
        <taxon>Russulales</taxon>
        <taxon>Hericiaceae</taxon>
        <taxon>Hericium</taxon>
    </lineage>
</organism>
<reference evidence="2 3" key="1">
    <citation type="submission" date="2019-02" db="EMBL/GenBank/DDBJ databases">
        <title>Genome sequencing of the rare red list fungi Hericium alpestre (H. flagellum).</title>
        <authorList>
            <person name="Buettner E."/>
            <person name="Kellner H."/>
        </authorList>
    </citation>
    <scope>NUCLEOTIDE SEQUENCE [LARGE SCALE GENOMIC DNA]</scope>
    <source>
        <strain evidence="2 3">DSM 108284</strain>
    </source>
</reference>
<dbReference type="AlphaFoldDB" id="A0A4Y9ZPB2"/>
<comment type="caution">
    <text evidence="2">The sequence shown here is derived from an EMBL/GenBank/DDBJ whole genome shotgun (WGS) entry which is preliminary data.</text>
</comment>
<protein>
    <submittedName>
        <fullName evidence="2">Uncharacterized protein</fullName>
    </submittedName>
</protein>
<gene>
    <name evidence="2" type="ORF">EWM64_g8743</name>
</gene>
<keyword evidence="3" id="KW-1185">Reference proteome</keyword>
<evidence type="ECO:0000313" key="2">
    <source>
        <dbReference type="EMBL" id="TFY75269.1"/>
    </source>
</evidence>
<feature type="region of interest" description="Disordered" evidence="1">
    <location>
        <begin position="32"/>
        <end position="72"/>
    </location>
</feature>
<accession>A0A4Y9ZPB2</accession>
<name>A0A4Y9ZPB2_9AGAM</name>
<dbReference type="EMBL" id="SFCI01001650">
    <property type="protein sequence ID" value="TFY75269.1"/>
    <property type="molecule type" value="Genomic_DNA"/>
</dbReference>
<dbReference type="Proteomes" id="UP000298061">
    <property type="component" value="Unassembled WGS sequence"/>
</dbReference>
<evidence type="ECO:0000256" key="1">
    <source>
        <dbReference type="SAM" id="MobiDB-lite"/>
    </source>
</evidence>
<proteinExistence type="predicted"/>
<sequence length="147" mass="15599">MIGTTGAAVEVRLDSNRKGGTLLQFDKGNAMSKKRCHNNKDDDKCNSAHGGPPRKHISSAPSSLRVGSSGSSNRALTLTTTMTLSARLSATSNGVLTTVRYPPGSDSTMAIPSLMDLLTGPFDGDVNLVGLNVPFDPDMDFMQYMPH</sequence>